<dbReference type="InterPro" id="IPR036942">
    <property type="entry name" value="Beta-barrel_TonB_sf"/>
</dbReference>
<keyword evidence="2 8" id="KW-0813">Transport</keyword>
<feature type="domain" description="TonB-dependent receptor plug" evidence="12">
    <location>
        <begin position="121"/>
        <end position="236"/>
    </location>
</feature>
<evidence type="ECO:0000256" key="1">
    <source>
        <dbReference type="ARBA" id="ARBA00004571"/>
    </source>
</evidence>
<dbReference type="NCBIfam" id="TIGR04057">
    <property type="entry name" value="SusC_RagA_signa"/>
    <property type="match status" value="1"/>
</dbReference>
<dbReference type="STRING" id="1703345.A3860_30275"/>
<dbReference type="PROSITE" id="PS52016">
    <property type="entry name" value="TONB_DEPENDENT_REC_3"/>
    <property type="match status" value="1"/>
</dbReference>
<organism evidence="13 14">
    <name type="scientific">Niastella vici</name>
    <dbReference type="NCBI Taxonomy" id="1703345"/>
    <lineage>
        <taxon>Bacteria</taxon>
        <taxon>Pseudomonadati</taxon>
        <taxon>Bacteroidota</taxon>
        <taxon>Chitinophagia</taxon>
        <taxon>Chitinophagales</taxon>
        <taxon>Chitinophagaceae</taxon>
        <taxon>Niastella</taxon>
    </lineage>
</organism>
<evidence type="ECO:0000256" key="5">
    <source>
        <dbReference type="ARBA" id="ARBA00023077"/>
    </source>
</evidence>
<evidence type="ECO:0000256" key="9">
    <source>
        <dbReference type="RuleBase" id="RU003357"/>
    </source>
</evidence>
<keyword evidence="4 8" id="KW-0812">Transmembrane</keyword>
<evidence type="ECO:0000256" key="3">
    <source>
        <dbReference type="ARBA" id="ARBA00022452"/>
    </source>
</evidence>
<accession>A0A1V9FUI2</accession>
<dbReference type="InterPro" id="IPR012910">
    <property type="entry name" value="Plug_dom"/>
</dbReference>
<dbReference type="RefSeq" id="WP_245843590.1">
    <property type="nucleotide sequence ID" value="NZ_LVYD01000054.1"/>
</dbReference>
<dbReference type="GO" id="GO:0009279">
    <property type="term" value="C:cell outer membrane"/>
    <property type="evidence" value="ECO:0007669"/>
    <property type="project" value="UniProtKB-SubCell"/>
</dbReference>
<feature type="chain" id="PRO_5010725184" evidence="10">
    <location>
        <begin position="28"/>
        <end position="1049"/>
    </location>
</feature>
<keyword evidence="10" id="KW-0732">Signal</keyword>
<dbReference type="Proteomes" id="UP000192796">
    <property type="component" value="Unassembled WGS sequence"/>
</dbReference>
<reference evidence="13 14" key="1">
    <citation type="submission" date="2016-03" db="EMBL/GenBank/DDBJ databases">
        <title>Niastella vici sp. nov., isolated from farmland soil.</title>
        <authorList>
            <person name="Chen L."/>
            <person name="Wang D."/>
            <person name="Yang S."/>
            <person name="Wang G."/>
        </authorList>
    </citation>
    <scope>NUCLEOTIDE SEQUENCE [LARGE SCALE GENOMIC DNA]</scope>
    <source>
        <strain evidence="13 14">DJ57</strain>
    </source>
</reference>
<sequence length="1049" mass="114980">MKKQFYSLGRRCLLSLFALLTSVLVFSQTRPVSGKVTDSKDGTPLPGVSVTVKGQSTGVSTDINGSFSISVTKGATLVFTHTGYDGYQQVVGNEETLNVQLQLSKGSMSEVVVIGYGTVRKKDLTGSVGSVKSAQLQERPAASVNEALSGRIAGVQVSTNSGRPGGATRIRVRGFSSINSSNNPLYVVDGVYIPIGNQTLNSNSIDYINPNDIASVEVLKDASGTAIYGARGANGVVLITTKRGTNGPARVNYDGSFSVPTIGPKRVHMLNAQQYIDLENLAFDNIKVYDPAGWAAGNYSTAVDPRVKRKSLPNLFDANGNPLYNTDWLKESVQNKLTQNHQIGVTGGKDNNLYGLFLGYRDENGLLLNSYLKRYSARFVQDLKPNEWLRIGGSLAYNNQEENLVDQGTGGLNSVRMITESFPFLPVKFADGTWGDNYLYPGAEGGSNPVHIMTDRKYIVNVQNMLGHAYVNVLLGNGFDIKSQVGVSFVQRQENQFSGRTLDQISRDQNGTASIFDNREIYWSSETFLNYNKTFHGDHVVNGLIGLSWQGTNYNSVNASSQNFSSDVFQWYNLGQGSTQNASASSKSGFAFNSYFGRVNYAYKGKYLLTVTGRVDGSSKFGDNNKFAFFPSAGVAWKASDEDFLKNNNIISNLKIRASYGLTGNSEIAPYRSDAQLGSYTAIFSNARFSGIGTGRLGNLDLKWERTTQSDAGIELGLLGNRIMVEADVYYRKTTDMLLDAPLPRSTGYPSVFKNVGSLENKGFEFTINTLNINQKDFTWSTTFNISLNKNKVLSLATPAPIYSGNPNFLSNTGIIRVGDPVGSFWGLKRLGVWTEAERAEAAKFTSYRGGKPILPGDLKYLDVNGDYAINDADRMIIGHGTPKGWGSFVNSFRYKNLDLTIEIAYMYGNDILNQTHHSGEDRTGIANSFSSVLDYYQPSKNNNNTMIAAIRDTRAGYVTNVDTRWVEDGSFIRGKNLLLAYNFPAGTANFLKLSRLRVYASVQNFFLKTKFSGNDPEVTTYGDAFAQGQTFFDYPKPTTYMLGINVGL</sequence>
<evidence type="ECO:0000256" key="10">
    <source>
        <dbReference type="SAM" id="SignalP"/>
    </source>
</evidence>
<dbReference type="FunFam" id="2.170.130.10:FF:000008">
    <property type="entry name" value="SusC/RagA family TonB-linked outer membrane protein"/>
    <property type="match status" value="1"/>
</dbReference>
<keyword evidence="5 9" id="KW-0798">TonB box</keyword>
<evidence type="ECO:0000256" key="7">
    <source>
        <dbReference type="ARBA" id="ARBA00023237"/>
    </source>
</evidence>
<feature type="domain" description="TonB-dependent receptor-like beta-barrel" evidence="11">
    <location>
        <begin position="457"/>
        <end position="807"/>
    </location>
</feature>
<dbReference type="AlphaFoldDB" id="A0A1V9FUI2"/>
<evidence type="ECO:0000313" key="13">
    <source>
        <dbReference type="EMBL" id="OQP61980.1"/>
    </source>
</evidence>
<dbReference type="SUPFAM" id="SSF49464">
    <property type="entry name" value="Carboxypeptidase regulatory domain-like"/>
    <property type="match status" value="1"/>
</dbReference>
<evidence type="ECO:0000259" key="11">
    <source>
        <dbReference type="Pfam" id="PF00593"/>
    </source>
</evidence>
<proteinExistence type="inferred from homology"/>
<protein>
    <submittedName>
        <fullName evidence="13">SusC/RagA family TonB-linked outer membrane protein</fullName>
    </submittedName>
</protein>
<dbReference type="SUPFAM" id="SSF56935">
    <property type="entry name" value="Porins"/>
    <property type="match status" value="1"/>
</dbReference>
<keyword evidence="6 8" id="KW-0472">Membrane</keyword>
<comment type="caution">
    <text evidence="13">The sequence shown here is derived from an EMBL/GenBank/DDBJ whole genome shotgun (WGS) entry which is preliminary data.</text>
</comment>
<evidence type="ECO:0000259" key="12">
    <source>
        <dbReference type="Pfam" id="PF07715"/>
    </source>
</evidence>
<comment type="subcellular location">
    <subcellularLocation>
        <location evidence="1 8">Cell outer membrane</location>
        <topology evidence="1 8">Multi-pass membrane protein</topology>
    </subcellularLocation>
</comment>
<dbReference type="InterPro" id="IPR037066">
    <property type="entry name" value="Plug_dom_sf"/>
</dbReference>
<dbReference type="InterPro" id="IPR000531">
    <property type="entry name" value="Beta-barrel_TonB"/>
</dbReference>
<dbReference type="NCBIfam" id="TIGR04056">
    <property type="entry name" value="OMP_RagA_SusC"/>
    <property type="match status" value="1"/>
</dbReference>
<evidence type="ECO:0000256" key="6">
    <source>
        <dbReference type="ARBA" id="ARBA00023136"/>
    </source>
</evidence>
<dbReference type="InterPro" id="IPR039426">
    <property type="entry name" value="TonB-dep_rcpt-like"/>
</dbReference>
<dbReference type="Gene3D" id="2.60.40.1120">
    <property type="entry name" value="Carboxypeptidase-like, regulatory domain"/>
    <property type="match status" value="1"/>
</dbReference>
<evidence type="ECO:0000256" key="4">
    <source>
        <dbReference type="ARBA" id="ARBA00022692"/>
    </source>
</evidence>
<dbReference type="InterPro" id="IPR008969">
    <property type="entry name" value="CarboxyPept-like_regulatory"/>
</dbReference>
<dbReference type="Pfam" id="PF00593">
    <property type="entry name" value="TonB_dep_Rec_b-barrel"/>
    <property type="match status" value="1"/>
</dbReference>
<dbReference type="Gene3D" id="2.170.130.10">
    <property type="entry name" value="TonB-dependent receptor, plug domain"/>
    <property type="match status" value="1"/>
</dbReference>
<evidence type="ECO:0000313" key="14">
    <source>
        <dbReference type="Proteomes" id="UP000192796"/>
    </source>
</evidence>
<dbReference type="InterPro" id="IPR023996">
    <property type="entry name" value="TonB-dep_OMP_SusC/RagA"/>
</dbReference>
<dbReference type="Pfam" id="PF07715">
    <property type="entry name" value="Plug"/>
    <property type="match status" value="1"/>
</dbReference>
<comment type="similarity">
    <text evidence="8 9">Belongs to the TonB-dependent receptor family.</text>
</comment>
<keyword evidence="7 8" id="KW-0998">Cell outer membrane</keyword>
<keyword evidence="3 8" id="KW-1134">Transmembrane beta strand</keyword>
<evidence type="ECO:0000256" key="2">
    <source>
        <dbReference type="ARBA" id="ARBA00022448"/>
    </source>
</evidence>
<dbReference type="Pfam" id="PF13715">
    <property type="entry name" value="CarbopepD_reg_2"/>
    <property type="match status" value="1"/>
</dbReference>
<gene>
    <name evidence="13" type="ORF">A3860_30275</name>
</gene>
<feature type="signal peptide" evidence="10">
    <location>
        <begin position="1"/>
        <end position="27"/>
    </location>
</feature>
<dbReference type="Gene3D" id="2.40.170.20">
    <property type="entry name" value="TonB-dependent receptor, beta-barrel domain"/>
    <property type="match status" value="1"/>
</dbReference>
<keyword evidence="14" id="KW-1185">Reference proteome</keyword>
<name>A0A1V9FUI2_9BACT</name>
<evidence type="ECO:0000256" key="8">
    <source>
        <dbReference type="PROSITE-ProRule" id="PRU01360"/>
    </source>
</evidence>
<dbReference type="InterPro" id="IPR023997">
    <property type="entry name" value="TonB-dep_OMP_SusC/RagA_CS"/>
</dbReference>
<dbReference type="EMBL" id="LVYD01000054">
    <property type="protein sequence ID" value="OQP61980.1"/>
    <property type="molecule type" value="Genomic_DNA"/>
</dbReference>